<evidence type="ECO:0000313" key="3">
    <source>
        <dbReference type="EMBL" id="GEB49702.1"/>
    </source>
</evidence>
<feature type="compositionally biased region" description="Basic and acidic residues" evidence="1">
    <location>
        <begin position="7"/>
        <end position="20"/>
    </location>
</feature>
<name>A0A4Y3QWV8_STRCI</name>
<comment type="caution">
    <text evidence="3">The sequence shown here is derived from an EMBL/GenBank/DDBJ whole genome shotgun (WGS) entry which is preliminary data.</text>
</comment>
<dbReference type="SMART" id="SM00418">
    <property type="entry name" value="HTH_ARSR"/>
    <property type="match status" value="1"/>
</dbReference>
<dbReference type="NCBIfam" id="NF033788">
    <property type="entry name" value="HTH_metalloreg"/>
    <property type="match status" value="1"/>
</dbReference>
<feature type="region of interest" description="Disordered" evidence="1">
    <location>
        <begin position="1"/>
        <end position="20"/>
    </location>
</feature>
<dbReference type="InterPro" id="IPR036390">
    <property type="entry name" value="WH_DNA-bd_sf"/>
</dbReference>
<dbReference type="AlphaFoldDB" id="A0A4Y3QWV8"/>
<dbReference type="InterPro" id="IPR011991">
    <property type="entry name" value="ArsR-like_HTH"/>
</dbReference>
<keyword evidence="4" id="KW-1185">Reference proteome</keyword>
<dbReference type="InterPro" id="IPR036388">
    <property type="entry name" value="WH-like_DNA-bd_sf"/>
</dbReference>
<evidence type="ECO:0000259" key="2">
    <source>
        <dbReference type="PROSITE" id="PS50987"/>
    </source>
</evidence>
<dbReference type="Pfam" id="PF12840">
    <property type="entry name" value="HTH_20"/>
    <property type="match status" value="1"/>
</dbReference>
<feature type="domain" description="HTH arsR-type" evidence="2">
    <location>
        <begin position="15"/>
        <end position="110"/>
    </location>
</feature>
<dbReference type="GO" id="GO:0046686">
    <property type="term" value="P:response to cadmium ion"/>
    <property type="evidence" value="ECO:0007669"/>
    <property type="project" value="TreeGrafter"/>
</dbReference>
<dbReference type="Proteomes" id="UP000319210">
    <property type="component" value="Unassembled WGS sequence"/>
</dbReference>
<dbReference type="PANTHER" id="PTHR39168:SF1">
    <property type="entry name" value="TRANSCRIPTIONAL REGULATORY PROTEIN"/>
    <property type="match status" value="1"/>
</dbReference>
<accession>A0A4Y3QWV8</accession>
<evidence type="ECO:0000313" key="4">
    <source>
        <dbReference type="Proteomes" id="UP000319210"/>
    </source>
</evidence>
<dbReference type="GO" id="GO:0010288">
    <property type="term" value="P:response to lead ion"/>
    <property type="evidence" value="ECO:0007669"/>
    <property type="project" value="TreeGrafter"/>
</dbReference>
<dbReference type="InterPro" id="IPR052543">
    <property type="entry name" value="HTH_Metal-responsive_Reg"/>
</dbReference>
<evidence type="ECO:0000256" key="1">
    <source>
        <dbReference type="SAM" id="MobiDB-lite"/>
    </source>
</evidence>
<dbReference type="SUPFAM" id="SSF46785">
    <property type="entry name" value="Winged helix' DNA-binding domain"/>
    <property type="match status" value="1"/>
</dbReference>
<gene>
    <name evidence="3" type="ORF">SCA03_22530</name>
</gene>
<organism evidence="3 4">
    <name type="scientific">Streptomyces cacaoi</name>
    <dbReference type="NCBI Taxonomy" id="1898"/>
    <lineage>
        <taxon>Bacteria</taxon>
        <taxon>Bacillati</taxon>
        <taxon>Actinomycetota</taxon>
        <taxon>Actinomycetes</taxon>
        <taxon>Kitasatosporales</taxon>
        <taxon>Streptomycetaceae</taxon>
        <taxon>Streptomyces</taxon>
    </lineage>
</organism>
<dbReference type="Gene3D" id="1.10.10.10">
    <property type="entry name" value="Winged helix-like DNA-binding domain superfamily/Winged helix DNA-binding domain"/>
    <property type="match status" value="1"/>
</dbReference>
<sequence>MADMDEASDRSEGRPVDRTEPELAAAARLLASASRARMLKALSDGRPLSVTVLAAEAGVSVPTASVHLTQLAEAGLVRAEHAGRHRYFRLASPDVAAALEALAVIAPPDPTPVTTLRAHSRHNALRRSRTCYDHLAGSLGVALMGSFLDRGLLARQENTAPPGARPARADQPASYGREVTYHLTERGTERFAGFGIDVDELARGRRPVVRYCVDWSERSHHLAGALGAAVAARFFDLDWLRYGISPRVVHLTDAGEAGVRDAFAIETAD</sequence>
<dbReference type="GO" id="GO:0003677">
    <property type="term" value="F:DNA binding"/>
    <property type="evidence" value="ECO:0007669"/>
    <property type="project" value="TreeGrafter"/>
</dbReference>
<dbReference type="GO" id="GO:0003700">
    <property type="term" value="F:DNA-binding transcription factor activity"/>
    <property type="evidence" value="ECO:0007669"/>
    <property type="project" value="InterPro"/>
</dbReference>
<reference evidence="3 4" key="1">
    <citation type="submission" date="2019-06" db="EMBL/GenBank/DDBJ databases">
        <title>Whole genome shotgun sequence of Streptomyces cacaoi subsp. cacaoi NBRC 12748.</title>
        <authorList>
            <person name="Hosoyama A."/>
            <person name="Uohara A."/>
            <person name="Ohji S."/>
            <person name="Ichikawa N."/>
        </authorList>
    </citation>
    <scope>NUCLEOTIDE SEQUENCE [LARGE SCALE GENOMIC DNA]</scope>
    <source>
        <strain evidence="3 4">NBRC 12748</strain>
    </source>
</reference>
<dbReference type="CDD" id="cd00090">
    <property type="entry name" value="HTH_ARSR"/>
    <property type="match status" value="1"/>
</dbReference>
<dbReference type="PRINTS" id="PR00778">
    <property type="entry name" value="HTHARSR"/>
</dbReference>
<dbReference type="InterPro" id="IPR001845">
    <property type="entry name" value="HTH_ArsR_DNA-bd_dom"/>
</dbReference>
<dbReference type="EMBL" id="BJMM01000008">
    <property type="protein sequence ID" value="GEB49702.1"/>
    <property type="molecule type" value="Genomic_DNA"/>
</dbReference>
<dbReference type="GO" id="GO:0097063">
    <property type="term" value="F:cadmium ion sensor activity"/>
    <property type="evidence" value="ECO:0007669"/>
    <property type="project" value="TreeGrafter"/>
</dbReference>
<proteinExistence type="predicted"/>
<dbReference type="GO" id="GO:0032791">
    <property type="term" value="F:lead ion binding"/>
    <property type="evidence" value="ECO:0007669"/>
    <property type="project" value="TreeGrafter"/>
</dbReference>
<dbReference type="PROSITE" id="PS50987">
    <property type="entry name" value="HTH_ARSR_2"/>
    <property type="match status" value="1"/>
</dbReference>
<dbReference type="PANTHER" id="PTHR39168">
    <property type="entry name" value="TRANSCRIPTIONAL REGULATOR-RELATED"/>
    <property type="match status" value="1"/>
</dbReference>
<protein>
    <submittedName>
        <fullName evidence="3">Transcriptional regulator</fullName>
    </submittedName>
</protein>